<dbReference type="PANTHER" id="PTHR30055:SF153">
    <property type="entry name" value="HTH-TYPE TRANSCRIPTIONAL REPRESSOR RV3405C"/>
    <property type="match status" value="1"/>
</dbReference>
<gene>
    <name evidence="4" type="ordered locus">RSal33209_1251</name>
</gene>
<sequence>MNDATNDQSLDLAAMPDSYLSDAQDPVGLRILAAAEAQFRDLGIRRSSMEDIAQRAGVSRITVYRRFENKERLVEHVFLHEAGVLMEHYLHSVRSVDTLEGRLAEGFAATLTAVHRHPLLKTFLVTEPERVRALFAASNDNPMFTFLVNALRYEQENGAIAPDVDIEIMAELYSRITVSFFITPVSKIDLENEDEIRAFALRYLVPMLGIGRV</sequence>
<feature type="domain" description="HTH tetR-type" evidence="3">
    <location>
        <begin position="25"/>
        <end position="85"/>
    </location>
</feature>
<dbReference type="AlphaFoldDB" id="A9WN58"/>
<evidence type="ECO:0000313" key="4">
    <source>
        <dbReference type="EMBL" id="ABY22988.1"/>
    </source>
</evidence>
<evidence type="ECO:0000256" key="1">
    <source>
        <dbReference type="ARBA" id="ARBA00023125"/>
    </source>
</evidence>
<dbReference type="GO" id="GO:0000976">
    <property type="term" value="F:transcription cis-regulatory region binding"/>
    <property type="evidence" value="ECO:0007669"/>
    <property type="project" value="TreeGrafter"/>
</dbReference>
<dbReference type="PROSITE" id="PS50977">
    <property type="entry name" value="HTH_TETR_2"/>
    <property type="match status" value="1"/>
</dbReference>
<proteinExistence type="predicted"/>
<dbReference type="PRINTS" id="PR00455">
    <property type="entry name" value="HTHTETR"/>
</dbReference>
<dbReference type="SUPFAM" id="SSF48498">
    <property type="entry name" value="Tetracyclin repressor-like, C-terminal domain"/>
    <property type="match status" value="1"/>
</dbReference>
<keyword evidence="1 2" id="KW-0238">DNA-binding</keyword>
<dbReference type="EMBL" id="CP000910">
    <property type="protein sequence ID" value="ABY22988.1"/>
    <property type="molecule type" value="Genomic_DNA"/>
</dbReference>
<evidence type="ECO:0000313" key="5">
    <source>
        <dbReference type="Proteomes" id="UP000002007"/>
    </source>
</evidence>
<dbReference type="Proteomes" id="UP000002007">
    <property type="component" value="Chromosome"/>
</dbReference>
<dbReference type="GO" id="GO:0003700">
    <property type="term" value="F:DNA-binding transcription factor activity"/>
    <property type="evidence" value="ECO:0007669"/>
    <property type="project" value="TreeGrafter"/>
</dbReference>
<dbReference type="Gene3D" id="1.10.357.10">
    <property type="entry name" value="Tetracycline Repressor, domain 2"/>
    <property type="match status" value="1"/>
</dbReference>
<feature type="DNA-binding region" description="H-T-H motif" evidence="2">
    <location>
        <begin position="48"/>
        <end position="67"/>
    </location>
</feature>
<dbReference type="HOGENOM" id="CLU_069356_39_1_11"/>
<accession>A9WN58</accession>
<dbReference type="eggNOG" id="COG1309">
    <property type="taxonomic scope" value="Bacteria"/>
</dbReference>
<dbReference type="STRING" id="288705.RSal33209_1251"/>
<dbReference type="InterPro" id="IPR001647">
    <property type="entry name" value="HTH_TetR"/>
</dbReference>
<dbReference type="InterPro" id="IPR036271">
    <property type="entry name" value="Tet_transcr_reg_TetR-rel_C_sf"/>
</dbReference>
<evidence type="ECO:0000259" key="3">
    <source>
        <dbReference type="PROSITE" id="PS50977"/>
    </source>
</evidence>
<reference evidence="5" key="1">
    <citation type="journal article" date="2008" name="J. Bacteriol.">
        <title>Genome sequence of the fish pathogen Renibacterium salmoninarum suggests reductive evolution away from an environmental Arthrobacter ancestor.</title>
        <authorList>
            <person name="Wiens G.D."/>
            <person name="Rockey D.D."/>
            <person name="Wu Z."/>
            <person name="Chang J."/>
            <person name="Levy R."/>
            <person name="Crane S."/>
            <person name="Chen D.S."/>
            <person name="Capri G.R."/>
            <person name="Burnett J.R."/>
            <person name="Sudheesh P.S."/>
            <person name="Schipma M.J."/>
            <person name="Burd H."/>
            <person name="Bhattacharyya A."/>
            <person name="Rhodes L.D."/>
            <person name="Kaul R."/>
            <person name="Strom M.S."/>
        </authorList>
    </citation>
    <scope>NUCLEOTIDE SEQUENCE [LARGE SCALE GENOMIC DNA]</scope>
    <source>
        <strain evidence="5">ATCC 33209 / DSM 20767 / JCM 11484 / NBRC 15589 / NCIMB 2235</strain>
    </source>
</reference>
<dbReference type="InterPro" id="IPR009057">
    <property type="entry name" value="Homeodomain-like_sf"/>
</dbReference>
<protein>
    <submittedName>
        <fullName evidence="4">Transcriptional regulator, TetR family</fullName>
    </submittedName>
</protein>
<evidence type="ECO:0000256" key="2">
    <source>
        <dbReference type="PROSITE-ProRule" id="PRU00335"/>
    </source>
</evidence>
<dbReference type="KEGG" id="rsa:RSal33209_1251"/>
<name>A9WN58_RENSM</name>
<dbReference type="Pfam" id="PF00440">
    <property type="entry name" value="TetR_N"/>
    <property type="match status" value="1"/>
</dbReference>
<dbReference type="InterPro" id="IPR050109">
    <property type="entry name" value="HTH-type_TetR-like_transc_reg"/>
</dbReference>
<dbReference type="PANTHER" id="PTHR30055">
    <property type="entry name" value="HTH-TYPE TRANSCRIPTIONAL REGULATOR RUTR"/>
    <property type="match status" value="1"/>
</dbReference>
<keyword evidence="5" id="KW-1185">Reference proteome</keyword>
<dbReference type="SUPFAM" id="SSF46689">
    <property type="entry name" value="Homeodomain-like"/>
    <property type="match status" value="1"/>
</dbReference>
<organism evidence="4 5">
    <name type="scientific">Renibacterium salmoninarum (strain ATCC 33209 / DSM 20767 / JCM 11484 / NBRC 15589 / NCIMB 2235)</name>
    <dbReference type="NCBI Taxonomy" id="288705"/>
    <lineage>
        <taxon>Bacteria</taxon>
        <taxon>Bacillati</taxon>
        <taxon>Actinomycetota</taxon>
        <taxon>Actinomycetes</taxon>
        <taxon>Micrococcales</taxon>
        <taxon>Micrococcaceae</taxon>
        <taxon>Renibacterium</taxon>
    </lineage>
</organism>